<feature type="non-terminal residue" evidence="1">
    <location>
        <position position="1"/>
    </location>
</feature>
<protein>
    <recommendedName>
        <fullName evidence="3">Aminotransferase class I and II</fullName>
    </recommendedName>
</protein>
<dbReference type="EMBL" id="VITT01000033">
    <property type="protein sequence ID" value="TWB47696.1"/>
    <property type="molecule type" value="Genomic_DNA"/>
</dbReference>
<accession>A0A560HMB8</accession>
<dbReference type="InterPro" id="IPR015424">
    <property type="entry name" value="PyrdxlP-dep_Trfase"/>
</dbReference>
<proteinExistence type="predicted"/>
<dbReference type="SUPFAM" id="SSF53383">
    <property type="entry name" value="PLP-dependent transferases"/>
    <property type="match status" value="1"/>
</dbReference>
<name>A0A560HMB8_9PROT</name>
<dbReference type="Gene3D" id="3.90.1150.10">
    <property type="entry name" value="Aspartate Aminotransferase, domain 1"/>
    <property type="match status" value="1"/>
</dbReference>
<sequence length="120" mass="12708">RLLEAGLYTNVSLPPATPKGLALLRSSVSAAHSRSQIDHALSLFADTGRELGLIPAEPAIPTWVKHPAAPLAGAEPQDALAIGFRSQLLARLAAPSKAMAKYYSAFRRQSPGRARIVGDK</sequence>
<gene>
    <name evidence="1" type="ORF">FBZ92_13369</name>
</gene>
<evidence type="ECO:0008006" key="3">
    <source>
        <dbReference type="Google" id="ProtNLM"/>
    </source>
</evidence>
<dbReference type="InterPro" id="IPR015422">
    <property type="entry name" value="PyrdxlP-dep_Trfase_small"/>
</dbReference>
<reference evidence="1 2" key="1">
    <citation type="submission" date="2019-06" db="EMBL/GenBank/DDBJ databases">
        <title>Genomic Encyclopedia of Type Strains, Phase IV (KMG-V): Genome sequencing to study the core and pangenomes of soil and plant-associated prokaryotes.</title>
        <authorList>
            <person name="Whitman W."/>
        </authorList>
    </citation>
    <scope>NUCLEOTIDE SEQUENCE [LARGE SCALE GENOMIC DNA]</scope>
    <source>
        <strain evidence="1 2">BR 11140</strain>
    </source>
</reference>
<evidence type="ECO:0000313" key="1">
    <source>
        <dbReference type="EMBL" id="TWB47696.1"/>
    </source>
</evidence>
<evidence type="ECO:0000313" key="2">
    <source>
        <dbReference type="Proteomes" id="UP000318050"/>
    </source>
</evidence>
<dbReference type="Proteomes" id="UP000318050">
    <property type="component" value="Unassembled WGS sequence"/>
</dbReference>
<organism evidence="1 2">
    <name type="scientific">Nitrospirillum amazonense</name>
    <dbReference type="NCBI Taxonomy" id="28077"/>
    <lineage>
        <taxon>Bacteria</taxon>
        <taxon>Pseudomonadati</taxon>
        <taxon>Pseudomonadota</taxon>
        <taxon>Alphaproteobacteria</taxon>
        <taxon>Rhodospirillales</taxon>
        <taxon>Azospirillaceae</taxon>
        <taxon>Nitrospirillum</taxon>
    </lineage>
</organism>
<comment type="caution">
    <text evidence="1">The sequence shown here is derived from an EMBL/GenBank/DDBJ whole genome shotgun (WGS) entry which is preliminary data.</text>
</comment>
<dbReference type="AlphaFoldDB" id="A0A560HMB8"/>